<dbReference type="Ensembl" id="ENSAPET00000026033.1">
    <property type="protein sequence ID" value="ENSAPEP00000025363.1"/>
    <property type="gene ID" value="ENSAPEG00000018057.1"/>
</dbReference>
<reference evidence="1" key="3">
    <citation type="submission" date="2025-09" db="UniProtKB">
        <authorList>
            <consortium name="Ensembl"/>
        </authorList>
    </citation>
    <scope>IDENTIFICATION</scope>
</reference>
<dbReference type="GeneTree" id="ENSGT00940000177393"/>
<protein>
    <submittedName>
        <fullName evidence="1">Uncharacterized protein</fullName>
    </submittedName>
</protein>
<keyword evidence="2" id="KW-1185">Reference proteome</keyword>
<reference evidence="1" key="2">
    <citation type="submission" date="2025-08" db="UniProtKB">
        <authorList>
            <consortium name="Ensembl"/>
        </authorList>
    </citation>
    <scope>IDENTIFICATION</scope>
</reference>
<name>A0A3P8TPX0_AMPPE</name>
<proteinExistence type="predicted"/>
<sequence>MSSSGYIRYHGLLLPPIAHTMDSLEFAQNFAVEDSDVFAVTYPKSGIVHLFSVYFVATEPSNNPLSALYRLVLFLC</sequence>
<evidence type="ECO:0000313" key="1">
    <source>
        <dbReference type="Ensembl" id="ENSAPEP00000025363.1"/>
    </source>
</evidence>
<dbReference type="Gene3D" id="3.40.50.300">
    <property type="entry name" value="P-loop containing nucleotide triphosphate hydrolases"/>
    <property type="match status" value="1"/>
</dbReference>
<evidence type="ECO:0000313" key="2">
    <source>
        <dbReference type="Proteomes" id="UP000265080"/>
    </source>
</evidence>
<dbReference type="InterPro" id="IPR027417">
    <property type="entry name" value="P-loop_NTPase"/>
</dbReference>
<dbReference type="SUPFAM" id="SSF52540">
    <property type="entry name" value="P-loop containing nucleoside triphosphate hydrolases"/>
    <property type="match status" value="1"/>
</dbReference>
<dbReference type="AlphaFoldDB" id="A0A3P8TPX0"/>
<accession>A0A3P8TPX0</accession>
<dbReference type="Proteomes" id="UP000265080">
    <property type="component" value="Chromosome 7"/>
</dbReference>
<organism evidence="1 2">
    <name type="scientific">Amphiprion percula</name>
    <name type="common">Orange clownfish</name>
    <name type="synonym">Lutjanus percula</name>
    <dbReference type="NCBI Taxonomy" id="161767"/>
    <lineage>
        <taxon>Eukaryota</taxon>
        <taxon>Metazoa</taxon>
        <taxon>Chordata</taxon>
        <taxon>Craniata</taxon>
        <taxon>Vertebrata</taxon>
        <taxon>Euteleostomi</taxon>
        <taxon>Actinopterygii</taxon>
        <taxon>Neopterygii</taxon>
        <taxon>Teleostei</taxon>
        <taxon>Neoteleostei</taxon>
        <taxon>Acanthomorphata</taxon>
        <taxon>Ovalentaria</taxon>
        <taxon>Pomacentridae</taxon>
        <taxon>Amphiprion</taxon>
    </lineage>
</organism>
<reference evidence="1 2" key="1">
    <citation type="submission" date="2018-03" db="EMBL/GenBank/DDBJ databases">
        <title>Finding Nemo's genes: A chromosome-scale reference assembly of the genome of the orange clownfish Amphiprion percula.</title>
        <authorList>
            <person name="Lehmann R."/>
        </authorList>
    </citation>
    <scope>NUCLEOTIDE SEQUENCE</scope>
</reference>
<dbReference type="STRING" id="161767.ENSAPEP00000025363"/>